<dbReference type="InterPro" id="IPR029000">
    <property type="entry name" value="Cyclophilin-like_dom_sf"/>
</dbReference>
<dbReference type="RefSeq" id="WP_310455711.1">
    <property type="nucleotide sequence ID" value="NZ_JAVKPH010000002.1"/>
</dbReference>
<organism evidence="5 6">
    <name type="scientific">Ruixingdingia sedimenti</name>
    <dbReference type="NCBI Taxonomy" id="3073604"/>
    <lineage>
        <taxon>Bacteria</taxon>
        <taxon>Pseudomonadati</taxon>
        <taxon>Pseudomonadota</taxon>
        <taxon>Alphaproteobacteria</taxon>
        <taxon>Rhodobacterales</taxon>
        <taxon>Paracoccaceae</taxon>
        <taxon>Ruixingdingia</taxon>
    </lineage>
</organism>
<comment type="caution">
    <text evidence="5">The sequence shown here is derived from an EMBL/GenBank/DDBJ whole genome shotgun (WGS) entry which is preliminary data.</text>
</comment>
<reference evidence="5 6" key="1">
    <citation type="submission" date="2023-09" db="EMBL/GenBank/DDBJ databases">
        <title>Xinfangfangia sedmenti sp. nov., isolated the sedment.</title>
        <authorList>
            <person name="Xu L."/>
        </authorList>
    </citation>
    <scope>NUCLEOTIDE SEQUENCE [LARGE SCALE GENOMIC DNA]</scope>
    <source>
        <strain evidence="5 6">LG-4</strain>
    </source>
</reference>
<keyword evidence="2" id="KW-0378">Hydrolase</keyword>
<name>A0ABU1F3T6_9RHOB</name>
<dbReference type="Gene3D" id="2.40.100.10">
    <property type="entry name" value="Cyclophilin-like"/>
    <property type="match status" value="1"/>
</dbReference>
<dbReference type="NCBIfam" id="TIGR00724">
    <property type="entry name" value="urea_amlyse_rel"/>
    <property type="match status" value="1"/>
</dbReference>
<dbReference type="SMART" id="SM00797">
    <property type="entry name" value="AHS2"/>
    <property type="match status" value="1"/>
</dbReference>
<dbReference type="InterPro" id="IPR052708">
    <property type="entry name" value="PxpC"/>
</dbReference>
<dbReference type="Proteomes" id="UP001247754">
    <property type="component" value="Unassembled WGS sequence"/>
</dbReference>
<evidence type="ECO:0000313" key="5">
    <source>
        <dbReference type="EMBL" id="MDR5651521.1"/>
    </source>
</evidence>
<evidence type="ECO:0000256" key="3">
    <source>
        <dbReference type="ARBA" id="ARBA00022840"/>
    </source>
</evidence>
<dbReference type="Pfam" id="PF02626">
    <property type="entry name" value="CT_A_B"/>
    <property type="match status" value="1"/>
</dbReference>
<protein>
    <submittedName>
        <fullName evidence="5">Biotin-dependent carboxyltransferase family protein</fullName>
    </submittedName>
</protein>
<dbReference type="SUPFAM" id="SSF50891">
    <property type="entry name" value="Cyclophilin-like"/>
    <property type="match status" value="1"/>
</dbReference>
<sequence length="323" mass="33944">MAVNVIKPGLATTVQDLGRPGYYHLGIPLSGAMDQLSLTAANLLVGNPAGAAALEAVFLGPELEFQQDAMVAVTGAEMPPKVDGVEQPGWTAFRVKKGQVLSFGFLKKGARAYIAISGGIDVPVVLGSRSTYALGALGGFNGRKLEPGDVLPVGQGATVAEGRVLAENLRRGPGNPAELRMVPGLYWHRITEGAGKAFFEDIWKVAPEADRIGYRFKAGRVLDFVPREPPFGAGSDPSNIVDAPYPYGSVQVPSGTEPIVLHRDAVSGGGYFMIGTVVSADMDLIGQLQPHTPTRFVPVTMDQALAARAERKATLAAITAALE</sequence>
<dbReference type="InterPro" id="IPR003778">
    <property type="entry name" value="CT_A_B"/>
</dbReference>
<evidence type="ECO:0000259" key="4">
    <source>
        <dbReference type="SMART" id="SM00797"/>
    </source>
</evidence>
<proteinExistence type="predicted"/>
<keyword evidence="6" id="KW-1185">Reference proteome</keyword>
<keyword evidence="3" id="KW-0067">ATP-binding</keyword>
<dbReference type="EMBL" id="JAVKPH010000002">
    <property type="protein sequence ID" value="MDR5651521.1"/>
    <property type="molecule type" value="Genomic_DNA"/>
</dbReference>
<dbReference type="PANTHER" id="PTHR43309">
    <property type="entry name" value="5-OXOPROLINASE SUBUNIT C"/>
    <property type="match status" value="1"/>
</dbReference>
<feature type="domain" description="Carboxyltransferase" evidence="4">
    <location>
        <begin position="24"/>
        <end position="314"/>
    </location>
</feature>
<dbReference type="PANTHER" id="PTHR43309:SF3">
    <property type="entry name" value="5-OXOPROLINASE SUBUNIT C"/>
    <property type="match status" value="1"/>
</dbReference>
<evidence type="ECO:0000256" key="1">
    <source>
        <dbReference type="ARBA" id="ARBA00022741"/>
    </source>
</evidence>
<gene>
    <name evidence="5" type="ORF">RGD00_02815</name>
</gene>
<evidence type="ECO:0000256" key="2">
    <source>
        <dbReference type="ARBA" id="ARBA00022801"/>
    </source>
</evidence>
<keyword evidence="1" id="KW-0547">Nucleotide-binding</keyword>
<accession>A0ABU1F3T6</accession>
<evidence type="ECO:0000313" key="6">
    <source>
        <dbReference type="Proteomes" id="UP001247754"/>
    </source>
</evidence>